<organism evidence="1 2">
    <name type="scientific">Barrientosiimonas humi</name>
    <dbReference type="NCBI Taxonomy" id="999931"/>
    <lineage>
        <taxon>Bacteria</taxon>
        <taxon>Bacillati</taxon>
        <taxon>Actinomycetota</taxon>
        <taxon>Actinomycetes</taxon>
        <taxon>Micrococcales</taxon>
        <taxon>Dermacoccaceae</taxon>
        <taxon>Barrientosiimonas</taxon>
    </lineage>
</organism>
<dbReference type="SUPFAM" id="SSF55486">
    <property type="entry name" value="Metalloproteases ('zincins'), catalytic domain"/>
    <property type="match status" value="1"/>
</dbReference>
<keyword evidence="1" id="KW-0378">Hydrolase</keyword>
<reference evidence="1 2" key="1">
    <citation type="submission" date="2019-06" db="EMBL/GenBank/DDBJ databases">
        <title>Sequencing the genomes of 1000 actinobacteria strains.</title>
        <authorList>
            <person name="Klenk H.-P."/>
        </authorList>
    </citation>
    <scope>NUCLEOTIDE SEQUENCE [LARGE SCALE GENOMIC DNA]</scope>
    <source>
        <strain evidence="1 2">DSM 24617</strain>
    </source>
</reference>
<gene>
    <name evidence="1" type="ORF">FB554_2078</name>
</gene>
<dbReference type="OrthoDB" id="4966605at2"/>
<dbReference type="GO" id="GO:0008233">
    <property type="term" value="F:peptidase activity"/>
    <property type="evidence" value="ECO:0007669"/>
    <property type="project" value="UniProtKB-KW"/>
</dbReference>
<dbReference type="Pfam" id="PF06262">
    <property type="entry name" value="Zincin_1"/>
    <property type="match status" value="1"/>
</dbReference>
<comment type="caution">
    <text evidence="1">The sequence shown here is derived from an EMBL/GenBank/DDBJ whole genome shotgun (WGS) entry which is preliminary data.</text>
</comment>
<dbReference type="EMBL" id="VFOK01000001">
    <property type="protein sequence ID" value="TQL33922.1"/>
    <property type="molecule type" value="Genomic_DNA"/>
</dbReference>
<dbReference type="InterPro" id="IPR010428">
    <property type="entry name" value="Zincin_1"/>
</dbReference>
<dbReference type="CDD" id="cd12954">
    <property type="entry name" value="MMP_TTHA0227_like_1"/>
    <property type="match status" value="1"/>
</dbReference>
<sequence>MVTRRDAFDELVLDALERVESRLGRSLDPLEVAVEDIPPSDPASWEEAVPLGRLFPADGRTPPRVVVYRRPVASRVDRESELAMLVEAVVVEQVASLLGMSPEDLEGDR</sequence>
<keyword evidence="1" id="KW-0645">Protease</keyword>
<proteinExistence type="predicted"/>
<keyword evidence="2" id="KW-1185">Reference proteome</keyword>
<dbReference type="InterPro" id="IPR038555">
    <property type="entry name" value="Zincin_1_sf"/>
</dbReference>
<accession>A0A542XDK8</accession>
<name>A0A542XDK8_9MICO</name>
<evidence type="ECO:0000313" key="2">
    <source>
        <dbReference type="Proteomes" id="UP000318336"/>
    </source>
</evidence>
<dbReference type="Proteomes" id="UP000318336">
    <property type="component" value="Unassembled WGS sequence"/>
</dbReference>
<evidence type="ECO:0000313" key="1">
    <source>
        <dbReference type="EMBL" id="TQL33922.1"/>
    </source>
</evidence>
<dbReference type="AlphaFoldDB" id="A0A542XDK8"/>
<dbReference type="GO" id="GO:0006508">
    <property type="term" value="P:proteolysis"/>
    <property type="evidence" value="ECO:0007669"/>
    <property type="project" value="UniProtKB-KW"/>
</dbReference>
<dbReference type="Gene3D" id="3.30.2010.20">
    <property type="match status" value="1"/>
</dbReference>
<protein>
    <submittedName>
        <fullName evidence="1">Putative Zn-dependent protease with MMP-like domain</fullName>
    </submittedName>
</protein>